<protein>
    <recommendedName>
        <fullName evidence="1">non-specific serine/threonine protein kinase</fullName>
        <ecNumber evidence="1">2.7.11.1</ecNumber>
    </recommendedName>
</protein>
<organism evidence="10 11">
    <name type="scientific">Nocardia rhamnosiphila</name>
    <dbReference type="NCBI Taxonomy" id="426716"/>
    <lineage>
        <taxon>Bacteria</taxon>
        <taxon>Bacillati</taxon>
        <taxon>Actinomycetota</taxon>
        <taxon>Actinomycetes</taxon>
        <taxon>Mycobacteriales</taxon>
        <taxon>Nocardiaceae</taxon>
        <taxon>Nocardia</taxon>
    </lineage>
</organism>
<evidence type="ECO:0000256" key="3">
    <source>
        <dbReference type="ARBA" id="ARBA00022679"/>
    </source>
</evidence>
<evidence type="ECO:0000313" key="10">
    <source>
        <dbReference type="EMBL" id="MEU1950730.1"/>
    </source>
</evidence>
<feature type="transmembrane region" description="Helical" evidence="8">
    <location>
        <begin position="323"/>
        <end position="343"/>
    </location>
</feature>
<comment type="caution">
    <text evidence="10">The sequence shown here is derived from an EMBL/GenBank/DDBJ whole genome shotgun (WGS) entry which is preliminary data.</text>
</comment>
<dbReference type="PANTHER" id="PTHR43289:SF6">
    <property type="entry name" value="SERINE_THREONINE-PROTEIN KINASE NEKL-3"/>
    <property type="match status" value="1"/>
</dbReference>
<evidence type="ECO:0000256" key="8">
    <source>
        <dbReference type="SAM" id="Phobius"/>
    </source>
</evidence>
<dbReference type="Proteomes" id="UP001550628">
    <property type="component" value="Unassembled WGS sequence"/>
</dbReference>
<evidence type="ECO:0000256" key="4">
    <source>
        <dbReference type="ARBA" id="ARBA00022741"/>
    </source>
</evidence>
<dbReference type="Gene3D" id="3.30.200.20">
    <property type="entry name" value="Phosphorylase Kinase, domain 1"/>
    <property type="match status" value="1"/>
</dbReference>
<keyword evidence="4" id="KW-0547">Nucleotide-binding</keyword>
<gene>
    <name evidence="10" type="ORF">ABZ510_02625</name>
</gene>
<reference evidence="10 11" key="1">
    <citation type="submission" date="2024-06" db="EMBL/GenBank/DDBJ databases">
        <title>The Natural Products Discovery Center: Release of the First 8490 Sequenced Strains for Exploring Actinobacteria Biosynthetic Diversity.</title>
        <authorList>
            <person name="Kalkreuter E."/>
            <person name="Kautsar S.A."/>
            <person name="Yang D."/>
            <person name="Bader C.D."/>
            <person name="Teijaro C.N."/>
            <person name="Fluegel L."/>
            <person name="Davis C.M."/>
            <person name="Simpson J.R."/>
            <person name="Lauterbach L."/>
            <person name="Steele A.D."/>
            <person name="Gui C."/>
            <person name="Meng S."/>
            <person name="Li G."/>
            <person name="Viehrig K."/>
            <person name="Ye F."/>
            <person name="Su P."/>
            <person name="Kiefer A.F."/>
            <person name="Nichols A."/>
            <person name="Cepeda A.J."/>
            <person name="Yan W."/>
            <person name="Fan B."/>
            <person name="Jiang Y."/>
            <person name="Adhikari A."/>
            <person name="Zheng C.-J."/>
            <person name="Schuster L."/>
            <person name="Cowan T.M."/>
            <person name="Smanski M.J."/>
            <person name="Chevrette M.G."/>
            <person name="De Carvalho L.P.S."/>
            <person name="Shen B."/>
        </authorList>
    </citation>
    <scope>NUCLEOTIDE SEQUENCE [LARGE SCALE GENOMIC DNA]</scope>
    <source>
        <strain evidence="10 11">NPDC019708</strain>
    </source>
</reference>
<dbReference type="EC" id="2.7.11.1" evidence="1"/>
<keyword evidence="8" id="KW-0812">Transmembrane</keyword>
<dbReference type="CDD" id="cd14014">
    <property type="entry name" value="STKc_PknB_like"/>
    <property type="match status" value="1"/>
</dbReference>
<sequence>MVVLEQGTIFAGYRIERLLGAGGMAAVYLARHPRLPRWDAVKIADASSVSDPKLTERFHREAELAARLTHRNIVAVYDRGIEGDRLWIAMQYIEGTDAARLIHRDGGRLSGPRSVHIVREAARGLDHAHAKGLLHRDVKPANLLVADTVDDDGDEYVLVTDFGIARTLADSVALTSTGTVMGTPAYIAPEQIEGTDIDARTDVYALGASLYTMLTGAPPFLGATPLAAIHAHLTQPPPRPSAIDPGLAPFDDIITTAMAKNRNDRYPTCRDLADASRAALDHTVPSRQSAKICSAATNSERAAPTEINHPAAPDSRPGRAPSAWRWGIAALAVAVLAIGLLAWTAHTADDRTSEASTAPSESSTPAPHPWGAQQFIADKFPGLVPVTPDGVGYRRSTCDLPSASGFTLPAIKDRSTYRIYCNDDGLHFIIECSRDGSPANPVTRLENTWQRWSATGTLRASDLETQPPAATLDVTFDRPDRSGCQLSVNASGWTADQLLRVWWASAPI</sequence>
<dbReference type="GO" id="GO:0004674">
    <property type="term" value="F:protein serine/threonine kinase activity"/>
    <property type="evidence" value="ECO:0007669"/>
    <property type="project" value="UniProtKB-EC"/>
</dbReference>
<keyword evidence="2" id="KW-0723">Serine/threonine-protein kinase</keyword>
<evidence type="ECO:0000313" key="11">
    <source>
        <dbReference type="Proteomes" id="UP001550628"/>
    </source>
</evidence>
<name>A0ABV2WIM0_9NOCA</name>
<dbReference type="SUPFAM" id="SSF56112">
    <property type="entry name" value="Protein kinase-like (PK-like)"/>
    <property type="match status" value="1"/>
</dbReference>
<dbReference type="SMART" id="SM00220">
    <property type="entry name" value="S_TKc"/>
    <property type="match status" value="1"/>
</dbReference>
<dbReference type="InterPro" id="IPR008271">
    <property type="entry name" value="Ser/Thr_kinase_AS"/>
</dbReference>
<keyword evidence="8" id="KW-1133">Transmembrane helix</keyword>
<evidence type="ECO:0000256" key="2">
    <source>
        <dbReference type="ARBA" id="ARBA00022527"/>
    </source>
</evidence>
<evidence type="ECO:0000256" key="6">
    <source>
        <dbReference type="ARBA" id="ARBA00022840"/>
    </source>
</evidence>
<dbReference type="PANTHER" id="PTHR43289">
    <property type="entry name" value="MITOGEN-ACTIVATED PROTEIN KINASE KINASE KINASE 20-RELATED"/>
    <property type="match status" value="1"/>
</dbReference>
<dbReference type="PROSITE" id="PS00108">
    <property type="entry name" value="PROTEIN_KINASE_ST"/>
    <property type="match status" value="1"/>
</dbReference>
<dbReference type="EMBL" id="JBEYBF010000001">
    <property type="protein sequence ID" value="MEU1950730.1"/>
    <property type="molecule type" value="Genomic_DNA"/>
</dbReference>
<keyword evidence="11" id="KW-1185">Reference proteome</keyword>
<dbReference type="RefSeq" id="WP_356954279.1">
    <property type="nucleotide sequence ID" value="NZ_JBEYBD010000002.1"/>
</dbReference>
<dbReference type="InterPro" id="IPR011009">
    <property type="entry name" value="Kinase-like_dom_sf"/>
</dbReference>
<feature type="compositionally biased region" description="Polar residues" evidence="7">
    <location>
        <begin position="291"/>
        <end position="300"/>
    </location>
</feature>
<accession>A0ABV2WIM0</accession>
<dbReference type="Gene3D" id="1.10.510.10">
    <property type="entry name" value="Transferase(Phosphotransferase) domain 1"/>
    <property type="match status" value="1"/>
</dbReference>
<evidence type="ECO:0000256" key="1">
    <source>
        <dbReference type="ARBA" id="ARBA00012513"/>
    </source>
</evidence>
<feature type="domain" description="Protein kinase" evidence="9">
    <location>
        <begin position="13"/>
        <end position="280"/>
    </location>
</feature>
<dbReference type="InterPro" id="IPR000719">
    <property type="entry name" value="Prot_kinase_dom"/>
</dbReference>
<evidence type="ECO:0000259" key="9">
    <source>
        <dbReference type="PROSITE" id="PS50011"/>
    </source>
</evidence>
<evidence type="ECO:0000256" key="7">
    <source>
        <dbReference type="SAM" id="MobiDB-lite"/>
    </source>
</evidence>
<feature type="compositionally biased region" description="Low complexity" evidence="7">
    <location>
        <begin position="354"/>
        <end position="365"/>
    </location>
</feature>
<keyword evidence="5 10" id="KW-0418">Kinase</keyword>
<dbReference type="PROSITE" id="PS50011">
    <property type="entry name" value="PROTEIN_KINASE_DOM"/>
    <property type="match status" value="1"/>
</dbReference>
<keyword evidence="6" id="KW-0067">ATP-binding</keyword>
<keyword evidence="8" id="KW-0472">Membrane</keyword>
<feature type="region of interest" description="Disordered" evidence="7">
    <location>
        <begin position="351"/>
        <end position="372"/>
    </location>
</feature>
<feature type="region of interest" description="Disordered" evidence="7">
    <location>
        <begin position="291"/>
        <end position="320"/>
    </location>
</feature>
<proteinExistence type="predicted"/>
<keyword evidence="3 10" id="KW-0808">Transferase</keyword>
<dbReference type="Pfam" id="PF00069">
    <property type="entry name" value="Pkinase"/>
    <property type="match status" value="1"/>
</dbReference>
<evidence type="ECO:0000256" key="5">
    <source>
        <dbReference type="ARBA" id="ARBA00022777"/>
    </source>
</evidence>